<sequence>MPERIRQKLHLAAPKVRGRNNGSTLHSRSRPPRASVGLTMYSFYSEPQIVELEACASNRHFQFEGKTLWPTGGTQASFCDAANLERRQRLPDGPLDNVSNEIRGLPKPIVRESRSPNVRRSEKSRKKACLALLSSLYSSRHIIRWMEKDLASVHAPLWQEHLSPPGYPPGIGSHLVPYSTMKSLAFALPVVLTFVHAVLGATYKQTDSHQGIGFLKSFSHQAISDPTHGRVEYVDQATALSENLTYAFSNTFIIRADHKTKLSANGPGRKSVRIQSHKKYLNHVAVFNIRHMPEGCATWPAVWEVGDDWPNQGEVDIVEGVNNISPNQATLHTAAGKHFSRIFFSELCLLIQMTPRVHNAQHQPPDGRESGSGQL</sequence>
<keyword evidence="2" id="KW-1185">Reference proteome</keyword>
<comment type="caution">
    <text evidence="1">The sequence shown here is derived from an EMBL/GenBank/DDBJ whole genome shotgun (WGS) entry which is preliminary data.</text>
</comment>
<accession>A0ACC1RSV1</accession>
<gene>
    <name evidence="1" type="ORF">NM688_g8650</name>
</gene>
<protein>
    <submittedName>
        <fullName evidence="1">Uncharacterized protein</fullName>
    </submittedName>
</protein>
<name>A0ACC1RSV1_9APHY</name>
<proteinExistence type="predicted"/>
<organism evidence="1 2">
    <name type="scientific">Phlebia brevispora</name>
    <dbReference type="NCBI Taxonomy" id="194682"/>
    <lineage>
        <taxon>Eukaryota</taxon>
        <taxon>Fungi</taxon>
        <taxon>Dikarya</taxon>
        <taxon>Basidiomycota</taxon>
        <taxon>Agaricomycotina</taxon>
        <taxon>Agaricomycetes</taxon>
        <taxon>Polyporales</taxon>
        <taxon>Meruliaceae</taxon>
        <taxon>Phlebia</taxon>
    </lineage>
</organism>
<reference evidence="1" key="1">
    <citation type="submission" date="2022-07" db="EMBL/GenBank/DDBJ databases">
        <title>Genome Sequence of Phlebia brevispora.</title>
        <authorList>
            <person name="Buettner E."/>
        </authorList>
    </citation>
    <scope>NUCLEOTIDE SEQUENCE</scope>
    <source>
        <strain evidence="1">MPL23</strain>
    </source>
</reference>
<dbReference type="EMBL" id="JANHOG010002392">
    <property type="protein sequence ID" value="KAJ3523900.1"/>
    <property type="molecule type" value="Genomic_DNA"/>
</dbReference>
<dbReference type="Proteomes" id="UP001148662">
    <property type="component" value="Unassembled WGS sequence"/>
</dbReference>
<evidence type="ECO:0000313" key="1">
    <source>
        <dbReference type="EMBL" id="KAJ3523900.1"/>
    </source>
</evidence>
<evidence type="ECO:0000313" key="2">
    <source>
        <dbReference type="Proteomes" id="UP001148662"/>
    </source>
</evidence>